<feature type="region of interest" description="Disordered" evidence="7">
    <location>
        <begin position="520"/>
        <end position="555"/>
    </location>
</feature>
<dbReference type="PANTHER" id="PTHR48078">
    <property type="entry name" value="THREONINE DEHYDRATASE, MITOCHONDRIAL-RELATED"/>
    <property type="match status" value="1"/>
</dbReference>
<dbReference type="EMBL" id="MBFS01001189">
    <property type="protein sequence ID" value="PVV01315.1"/>
    <property type="molecule type" value="Genomic_DNA"/>
</dbReference>
<feature type="compositionally biased region" description="Basic and acidic residues" evidence="7">
    <location>
        <begin position="574"/>
        <end position="593"/>
    </location>
</feature>
<feature type="compositionally biased region" description="Polar residues" evidence="7">
    <location>
        <begin position="222"/>
        <end position="234"/>
    </location>
</feature>
<dbReference type="Proteomes" id="UP000245609">
    <property type="component" value="Unassembled WGS sequence"/>
</dbReference>
<comment type="cofactor">
    <cofactor evidence="1">
        <name>pyridoxal 5'-phosphate</name>
        <dbReference type="ChEBI" id="CHEBI:597326"/>
    </cofactor>
</comment>
<dbReference type="EC" id="4.3.1.17" evidence="3"/>
<dbReference type="AlphaFoldDB" id="A0A2T9Z9S7"/>
<evidence type="ECO:0000256" key="1">
    <source>
        <dbReference type="ARBA" id="ARBA00001933"/>
    </source>
</evidence>
<feature type="compositionally biased region" description="Basic and acidic residues" evidence="7">
    <location>
        <begin position="235"/>
        <end position="253"/>
    </location>
</feature>
<dbReference type="OrthoDB" id="7773036at2759"/>
<evidence type="ECO:0000256" key="5">
    <source>
        <dbReference type="ARBA" id="ARBA00023239"/>
    </source>
</evidence>
<keyword evidence="5" id="KW-0456">Lyase</keyword>
<sequence>MNILQNNPSSCLPESSFDSIPAKKDLVHLRSEICKATPLIFSDSLSKASGCKVWLKLENLHATHTYKLRAITEICLGLMLEKKTHFICIGLNTISLSIAYVGRKLKIPVSVFFPENEPKEGNFWNTLFRKLKFQDANMVQYGRTLADSEKVAMNFCKQLEGSFYISEQFINSGGIAYLSLITEAKAQLSISNITPDLILTSICSESELNSKNNKLKSNHSSADTSNQSFGSSTENKNHLNLEPDKPATDGKDKSIGDLDMSLLDGLLSGIDLVGWNQIPVVGVETFHNQKLHNLIKTPNDSRLSVLVNSHYVIPISVNPDLASHSARQFMSDHQYCLDSSSAAPLSLLYNSILKEISPSFNSNSVVLVILNSCFSSSFSSIANEHEKFSGSVPIMIRSGEHFLIRMTTEPNFLDSNTPMRRSLKSGTFSKIKSTTQPPKRKLSELAFSVDQHKKSKFIASGKTNLISIKNKAKSKLKAKNDTKKFIMLQSDPGLTHFQNFLHEPESKLYGNIQLHISPRQPPISTLVNNPLPPPGPAATATNLMGPNPPRPRRMISKPNILKQSSSAIISSGHNTKDENHAVSKKKSLPDPKNPKPPRSAIQASINSPTPSNLGLSTSQDIGKKMELKTTPNIDINSPSLIFPNFGESMGKINTDKDLLNSEEIISAYHYFSDPAFAPTMNDNIHELLQLELNSQLFNEQQTYSDIYGVPLNNSMVANVDNYNINVFQELDTNHIITNNSSPSQNFGPLFSQNPQTSFQLETEISNNAKNMNNN</sequence>
<dbReference type="InterPro" id="IPR001926">
    <property type="entry name" value="TrpB-like_PALP"/>
</dbReference>
<proteinExistence type="inferred from homology"/>
<dbReference type="GO" id="GO:0006565">
    <property type="term" value="P:L-serine catabolic process"/>
    <property type="evidence" value="ECO:0007669"/>
    <property type="project" value="TreeGrafter"/>
</dbReference>
<dbReference type="SUPFAM" id="SSF53686">
    <property type="entry name" value="Tryptophan synthase beta subunit-like PLP-dependent enzymes"/>
    <property type="match status" value="1"/>
</dbReference>
<evidence type="ECO:0000256" key="2">
    <source>
        <dbReference type="ARBA" id="ARBA00010869"/>
    </source>
</evidence>
<dbReference type="InterPro" id="IPR050147">
    <property type="entry name" value="Ser/Thr_Dehydratase"/>
</dbReference>
<feature type="region of interest" description="Disordered" evidence="7">
    <location>
        <begin position="569"/>
        <end position="617"/>
    </location>
</feature>
<reference evidence="9 10" key="1">
    <citation type="journal article" date="2018" name="MBio">
        <title>Comparative Genomics Reveals the Core Gene Toolbox for the Fungus-Insect Symbiosis.</title>
        <authorList>
            <person name="Wang Y."/>
            <person name="Stata M."/>
            <person name="Wang W."/>
            <person name="Stajich J.E."/>
            <person name="White M.M."/>
            <person name="Moncalvo J.M."/>
        </authorList>
    </citation>
    <scope>NUCLEOTIDE SEQUENCE [LARGE SCALE GENOMIC DNA]</scope>
    <source>
        <strain evidence="9 10">SC-DP-2</strain>
    </source>
</reference>
<name>A0A2T9Z9S7_9FUNG</name>
<accession>A0A2T9Z9S7</accession>
<dbReference type="GO" id="GO:0006567">
    <property type="term" value="P:L-threonine catabolic process"/>
    <property type="evidence" value="ECO:0007669"/>
    <property type="project" value="TreeGrafter"/>
</dbReference>
<evidence type="ECO:0000256" key="6">
    <source>
        <dbReference type="ARBA" id="ARBA00049406"/>
    </source>
</evidence>
<gene>
    <name evidence="9" type="ORF">BB560_004268</name>
</gene>
<dbReference type="GO" id="GO:0004794">
    <property type="term" value="F:threonine deaminase activity"/>
    <property type="evidence" value="ECO:0007669"/>
    <property type="project" value="TreeGrafter"/>
</dbReference>
<comment type="similarity">
    <text evidence="2">Belongs to the serine/threonine dehydratase family.</text>
</comment>
<dbReference type="Gene3D" id="3.40.50.1100">
    <property type="match status" value="2"/>
</dbReference>
<evidence type="ECO:0000313" key="9">
    <source>
        <dbReference type="EMBL" id="PVV01315.1"/>
    </source>
</evidence>
<dbReference type="InterPro" id="IPR036052">
    <property type="entry name" value="TrpB-like_PALP_sf"/>
</dbReference>
<protein>
    <recommendedName>
        <fullName evidence="3">L-serine ammonia-lyase</fullName>
        <ecNumber evidence="3">4.3.1.17</ecNumber>
    </recommendedName>
</protein>
<feature type="domain" description="Tryptophan synthase beta chain-like PALP" evidence="8">
    <location>
        <begin position="35"/>
        <end position="189"/>
    </location>
</feature>
<comment type="catalytic activity">
    <reaction evidence="6">
        <text>L-serine = pyruvate + NH4(+)</text>
        <dbReference type="Rhea" id="RHEA:19169"/>
        <dbReference type="ChEBI" id="CHEBI:15361"/>
        <dbReference type="ChEBI" id="CHEBI:28938"/>
        <dbReference type="ChEBI" id="CHEBI:33384"/>
        <dbReference type="EC" id="4.3.1.17"/>
    </reaction>
</comment>
<feature type="region of interest" description="Disordered" evidence="7">
    <location>
        <begin position="212"/>
        <end position="253"/>
    </location>
</feature>
<dbReference type="GO" id="GO:0009097">
    <property type="term" value="P:isoleucine biosynthetic process"/>
    <property type="evidence" value="ECO:0007669"/>
    <property type="project" value="TreeGrafter"/>
</dbReference>
<keyword evidence="10" id="KW-1185">Reference proteome</keyword>
<keyword evidence="4" id="KW-0663">Pyridoxal phosphate</keyword>
<comment type="caution">
    <text evidence="9">The sequence shown here is derived from an EMBL/GenBank/DDBJ whole genome shotgun (WGS) entry which is preliminary data.</text>
</comment>
<evidence type="ECO:0000256" key="4">
    <source>
        <dbReference type="ARBA" id="ARBA00022898"/>
    </source>
</evidence>
<organism evidence="9 10">
    <name type="scientific">Smittium megazygosporum</name>
    <dbReference type="NCBI Taxonomy" id="133381"/>
    <lineage>
        <taxon>Eukaryota</taxon>
        <taxon>Fungi</taxon>
        <taxon>Fungi incertae sedis</taxon>
        <taxon>Zoopagomycota</taxon>
        <taxon>Kickxellomycotina</taxon>
        <taxon>Harpellomycetes</taxon>
        <taxon>Harpellales</taxon>
        <taxon>Legeriomycetaceae</taxon>
        <taxon>Smittium</taxon>
    </lineage>
</organism>
<evidence type="ECO:0000256" key="7">
    <source>
        <dbReference type="SAM" id="MobiDB-lite"/>
    </source>
</evidence>
<evidence type="ECO:0000313" key="10">
    <source>
        <dbReference type="Proteomes" id="UP000245609"/>
    </source>
</evidence>
<dbReference type="Pfam" id="PF00291">
    <property type="entry name" value="PALP"/>
    <property type="match status" value="1"/>
</dbReference>
<dbReference type="PANTHER" id="PTHR48078:SF2">
    <property type="entry name" value="CATABOLIC L-SERINE_THREONINE DEHYDRATASE"/>
    <property type="match status" value="1"/>
</dbReference>
<feature type="compositionally biased region" description="Polar residues" evidence="7">
    <location>
        <begin position="601"/>
        <end position="617"/>
    </location>
</feature>
<evidence type="ECO:0000259" key="8">
    <source>
        <dbReference type="Pfam" id="PF00291"/>
    </source>
</evidence>
<evidence type="ECO:0000256" key="3">
    <source>
        <dbReference type="ARBA" id="ARBA00012093"/>
    </source>
</evidence>
<dbReference type="STRING" id="133381.A0A2T9Z9S7"/>
<dbReference type="GO" id="GO:0003941">
    <property type="term" value="F:L-serine ammonia-lyase activity"/>
    <property type="evidence" value="ECO:0007669"/>
    <property type="project" value="UniProtKB-EC"/>
</dbReference>